<evidence type="ECO:0000313" key="1">
    <source>
        <dbReference type="EMBL" id="KAF0328596.1"/>
    </source>
</evidence>
<reference evidence="1 2" key="1">
    <citation type="submission" date="2019-12" db="EMBL/GenBank/DDBJ databases">
        <title>A genome sequence resource for the geographically widespread anthracnose pathogen Colletotrichum asianum.</title>
        <authorList>
            <person name="Meng Y."/>
        </authorList>
    </citation>
    <scope>NUCLEOTIDE SEQUENCE [LARGE SCALE GENOMIC DNA]</scope>
    <source>
        <strain evidence="1 2">ICMP 18580</strain>
    </source>
</reference>
<dbReference type="Proteomes" id="UP000434172">
    <property type="component" value="Unassembled WGS sequence"/>
</dbReference>
<accession>A0A8H3WML3</accession>
<comment type="caution">
    <text evidence="1">The sequence shown here is derived from an EMBL/GenBank/DDBJ whole genome shotgun (WGS) entry which is preliminary data.</text>
</comment>
<evidence type="ECO:0000313" key="2">
    <source>
        <dbReference type="Proteomes" id="UP000434172"/>
    </source>
</evidence>
<name>A0A8H3WML3_9PEZI</name>
<organism evidence="1 2">
    <name type="scientific">Colletotrichum asianum</name>
    <dbReference type="NCBI Taxonomy" id="702518"/>
    <lineage>
        <taxon>Eukaryota</taxon>
        <taxon>Fungi</taxon>
        <taxon>Dikarya</taxon>
        <taxon>Ascomycota</taxon>
        <taxon>Pezizomycotina</taxon>
        <taxon>Sordariomycetes</taxon>
        <taxon>Hypocreomycetidae</taxon>
        <taxon>Glomerellales</taxon>
        <taxon>Glomerellaceae</taxon>
        <taxon>Colletotrichum</taxon>
        <taxon>Colletotrichum gloeosporioides species complex</taxon>
    </lineage>
</organism>
<gene>
    <name evidence="1" type="ORF">GQ607_004008</name>
</gene>
<protein>
    <submittedName>
        <fullName evidence="1">Uncharacterized protein</fullName>
    </submittedName>
</protein>
<dbReference type="OrthoDB" id="4846135at2759"/>
<keyword evidence="2" id="KW-1185">Reference proteome</keyword>
<dbReference type="EMBL" id="WOWK01000016">
    <property type="protein sequence ID" value="KAF0328596.1"/>
    <property type="molecule type" value="Genomic_DNA"/>
</dbReference>
<dbReference type="AlphaFoldDB" id="A0A8H3WML3"/>
<proteinExistence type="predicted"/>
<sequence length="120" mass="13312">MDAIIKIGVLVDLPDVPSLLISVLGSVADTLKWVRKLVAGRDQYRVRMPPPFRRSAGKNASASRNKIYDQAVLVAEATCQLNLLPCERVPVSPRLANFINNSRPTVSSENWNQKIEVIVM</sequence>